<sequence>MKTYRCQVPYRLRLQHEQQKWEGRETLDEMWLFIDLIFIVGAGNGSGNKKNKYAARALIQTISEPVYVAPRCCVITNNTSEENTSRGVNQPKEQAGK</sequence>
<dbReference type="AlphaFoldDB" id="A0AAV7VDP7"/>
<dbReference type="EMBL" id="JANPWB010000003">
    <property type="protein sequence ID" value="KAJ1199492.1"/>
    <property type="molecule type" value="Genomic_DNA"/>
</dbReference>
<protein>
    <submittedName>
        <fullName evidence="1">Uncharacterized protein</fullName>
    </submittedName>
</protein>
<name>A0AAV7VDP7_PLEWA</name>
<gene>
    <name evidence="1" type="ORF">NDU88_003326</name>
</gene>
<evidence type="ECO:0000313" key="2">
    <source>
        <dbReference type="Proteomes" id="UP001066276"/>
    </source>
</evidence>
<comment type="caution">
    <text evidence="1">The sequence shown here is derived from an EMBL/GenBank/DDBJ whole genome shotgun (WGS) entry which is preliminary data.</text>
</comment>
<dbReference type="Proteomes" id="UP001066276">
    <property type="component" value="Chromosome 2_1"/>
</dbReference>
<reference evidence="1" key="1">
    <citation type="journal article" date="2022" name="bioRxiv">
        <title>Sequencing and chromosome-scale assembly of the giantPleurodeles waltlgenome.</title>
        <authorList>
            <person name="Brown T."/>
            <person name="Elewa A."/>
            <person name="Iarovenko S."/>
            <person name="Subramanian E."/>
            <person name="Araus A.J."/>
            <person name="Petzold A."/>
            <person name="Susuki M."/>
            <person name="Suzuki K.-i.T."/>
            <person name="Hayashi T."/>
            <person name="Toyoda A."/>
            <person name="Oliveira C."/>
            <person name="Osipova E."/>
            <person name="Leigh N.D."/>
            <person name="Simon A."/>
            <person name="Yun M.H."/>
        </authorList>
    </citation>
    <scope>NUCLEOTIDE SEQUENCE</scope>
    <source>
        <strain evidence="1">20211129_DDA</strain>
        <tissue evidence="1">Liver</tissue>
    </source>
</reference>
<organism evidence="1 2">
    <name type="scientific">Pleurodeles waltl</name>
    <name type="common">Iberian ribbed newt</name>
    <dbReference type="NCBI Taxonomy" id="8319"/>
    <lineage>
        <taxon>Eukaryota</taxon>
        <taxon>Metazoa</taxon>
        <taxon>Chordata</taxon>
        <taxon>Craniata</taxon>
        <taxon>Vertebrata</taxon>
        <taxon>Euteleostomi</taxon>
        <taxon>Amphibia</taxon>
        <taxon>Batrachia</taxon>
        <taxon>Caudata</taxon>
        <taxon>Salamandroidea</taxon>
        <taxon>Salamandridae</taxon>
        <taxon>Pleurodelinae</taxon>
        <taxon>Pleurodeles</taxon>
    </lineage>
</organism>
<accession>A0AAV7VDP7</accession>
<keyword evidence="2" id="KW-1185">Reference proteome</keyword>
<proteinExistence type="predicted"/>
<evidence type="ECO:0000313" key="1">
    <source>
        <dbReference type="EMBL" id="KAJ1199492.1"/>
    </source>
</evidence>